<keyword evidence="3" id="KW-1185">Reference proteome</keyword>
<gene>
    <name evidence="2" type="ORF">AMELA_G00181310</name>
</gene>
<evidence type="ECO:0000313" key="3">
    <source>
        <dbReference type="Proteomes" id="UP000593565"/>
    </source>
</evidence>
<comment type="caution">
    <text evidence="2">The sequence shown here is derived from an EMBL/GenBank/DDBJ whole genome shotgun (WGS) entry which is preliminary data.</text>
</comment>
<evidence type="ECO:0000313" key="2">
    <source>
        <dbReference type="EMBL" id="KAF4079707.1"/>
    </source>
</evidence>
<reference evidence="2 3" key="1">
    <citation type="submission" date="2020-02" db="EMBL/GenBank/DDBJ databases">
        <title>A chromosome-scale genome assembly of the black bullhead catfish (Ameiurus melas).</title>
        <authorList>
            <person name="Wen M."/>
            <person name="Zham M."/>
            <person name="Cabau C."/>
            <person name="Klopp C."/>
            <person name="Donnadieu C."/>
            <person name="Roques C."/>
            <person name="Bouchez O."/>
            <person name="Lampietro C."/>
            <person name="Jouanno E."/>
            <person name="Herpin A."/>
            <person name="Louis A."/>
            <person name="Berthelot C."/>
            <person name="Parey E."/>
            <person name="Roest-Crollius H."/>
            <person name="Braasch I."/>
            <person name="Postlethwait J."/>
            <person name="Robinson-Rechavi M."/>
            <person name="Echchiki A."/>
            <person name="Begum T."/>
            <person name="Montfort J."/>
            <person name="Schartl M."/>
            <person name="Bobe J."/>
            <person name="Guiguen Y."/>
        </authorList>
    </citation>
    <scope>NUCLEOTIDE SEQUENCE [LARGE SCALE GENOMIC DNA]</scope>
    <source>
        <strain evidence="2">M_S1</strain>
        <tissue evidence="2">Blood</tissue>
    </source>
</reference>
<organism evidence="2 3">
    <name type="scientific">Ameiurus melas</name>
    <name type="common">Black bullhead</name>
    <name type="synonym">Silurus melas</name>
    <dbReference type="NCBI Taxonomy" id="219545"/>
    <lineage>
        <taxon>Eukaryota</taxon>
        <taxon>Metazoa</taxon>
        <taxon>Chordata</taxon>
        <taxon>Craniata</taxon>
        <taxon>Vertebrata</taxon>
        <taxon>Euteleostomi</taxon>
        <taxon>Actinopterygii</taxon>
        <taxon>Neopterygii</taxon>
        <taxon>Teleostei</taxon>
        <taxon>Ostariophysi</taxon>
        <taxon>Siluriformes</taxon>
        <taxon>Ictaluridae</taxon>
        <taxon>Ameiurus</taxon>
    </lineage>
</organism>
<dbReference type="EMBL" id="JAAGNN010000015">
    <property type="protein sequence ID" value="KAF4079707.1"/>
    <property type="molecule type" value="Genomic_DNA"/>
</dbReference>
<sequence>MKKTPCKIAVVASGPGWTGILAEERLTLEFTAVIEKSCRHVRVRPQERPPLQQSRGEKGLQDQSVSPHSAHIFLVREASISFKEAMSTGHFI</sequence>
<proteinExistence type="predicted"/>
<protein>
    <submittedName>
        <fullName evidence="2">Uncharacterized protein</fullName>
    </submittedName>
</protein>
<feature type="region of interest" description="Disordered" evidence="1">
    <location>
        <begin position="44"/>
        <end position="65"/>
    </location>
</feature>
<accession>A0A7J6ACG3</accession>
<dbReference type="AlphaFoldDB" id="A0A7J6ACG3"/>
<name>A0A7J6ACG3_AMEME</name>
<evidence type="ECO:0000256" key="1">
    <source>
        <dbReference type="SAM" id="MobiDB-lite"/>
    </source>
</evidence>
<dbReference type="Proteomes" id="UP000593565">
    <property type="component" value="Unassembled WGS sequence"/>
</dbReference>